<accession>A0ABU5SEY0</accession>
<comment type="caution">
    <text evidence="1">The sequence shown here is derived from an EMBL/GenBank/DDBJ whole genome shotgun (WGS) entry which is preliminary data.</text>
</comment>
<name>A0ABU5SEY0_9BACT</name>
<evidence type="ECO:0000313" key="1">
    <source>
        <dbReference type="EMBL" id="MEA5425811.1"/>
    </source>
</evidence>
<sequence length="167" mass="20286">MERKIIEELIVARKLEEESDYDLYLEINDQIHVERKIYPLEVYLYGFDDSVLGDSFIFNYYEWIFFGLQEEPFNIKEKLFLETLVNNIDIFIPHANEWYCSIVNLLLYHYKESPYNFFIESLSKLPEEQCVKIGEILNSSEKEYFIYDDKGRVEQEYQRIVDFCFSK</sequence>
<reference evidence="1 2" key="1">
    <citation type="submission" date="2023-12" db="EMBL/GenBank/DDBJ databases">
        <title>Novel species of the genus Arcicella isolated from rivers.</title>
        <authorList>
            <person name="Lu H."/>
        </authorList>
    </citation>
    <scope>NUCLEOTIDE SEQUENCE [LARGE SCALE GENOMIC DNA]</scope>
    <source>
        <strain evidence="1 2">DC25W</strain>
    </source>
</reference>
<evidence type="ECO:0008006" key="3">
    <source>
        <dbReference type="Google" id="ProtNLM"/>
    </source>
</evidence>
<dbReference type="Proteomes" id="UP001302222">
    <property type="component" value="Unassembled WGS sequence"/>
</dbReference>
<gene>
    <name evidence="1" type="ORF">VB798_04455</name>
</gene>
<organism evidence="1 2">
    <name type="scientific">Arcicella lustrica</name>
    <dbReference type="NCBI Taxonomy" id="2984196"/>
    <lineage>
        <taxon>Bacteria</taxon>
        <taxon>Pseudomonadati</taxon>
        <taxon>Bacteroidota</taxon>
        <taxon>Cytophagia</taxon>
        <taxon>Cytophagales</taxon>
        <taxon>Flectobacillaceae</taxon>
        <taxon>Arcicella</taxon>
    </lineage>
</organism>
<proteinExistence type="predicted"/>
<protein>
    <recommendedName>
        <fullName evidence="3">DUF4375 domain-containing protein</fullName>
    </recommendedName>
</protein>
<dbReference type="RefSeq" id="WP_323256390.1">
    <property type="nucleotide sequence ID" value="NZ_JAYGIM010000003.1"/>
</dbReference>
<keyword evidence="2" id="KW-1185">Reference proteome</keyword>
<dbReference type="EMBL" id="JAYGIM010000003">
    <property type="protein sequence ID" value="MEA5425811.1"/>
    <property type="molecule type" value="Genomic_DNA"/>
</dbReference>
<evidence type="ECO:0000313" key="2">
    <source>
        <dbReference type="Proteomes" id="UP001302222"/>
    </source>
</evidence>